<dbReference type="Pfam" id="PF05577">
    <property type="entry name" value="Peptidase_S28"/>
    <property type="match status" value="2"/>
</dbReference>
<evidence type="ECO:0000256" key="5">
    <source>
        <dbReference type="ARBA" id="ARBA00023180"/>
    </source>
</evidence>
<dbReference type="Gene3D" id="3.40.50.1820">
    <property type="entry name" value="alpha/beta hydrolase"/>
    <property type="match status" value="2"/>
</dbReference>
<keyword evidence="5" id="KW-0325">Glycoprotein</keyword>
<dbReference type="EMBL" id="JAACFV010000121">
    <property type="protein sequence ID" value="KAF7505008.1"/>
    <property type="molecule type" value="Genomic_DNA"/>
</dbReference>
<keyword evidence="3 6" id="KW-0732">Signal</keyword>
<dbReference type="Proteomes" id="UP000606974">
    <property type="component" value="Unassembled WGS sequence"/>
</dbReference>
<evidence type="ECO:0000313" key="7">
    <source>
        <dbReference type="EMBL" id="KAF7505008.1"/>
    </source>
</evidence>
<dbReference type="InterPro" id="IPR008758">
    <property type="entry name" value="Peptidase_S28"/>
</dbReference>
<sequence length="592" mass="66516">MMPLNGYSLSSLPSLLICAFLIYTTAWTDENHPNACQHGPWSGRLQGPEKTQPFLAHENISTIAIPAELANLPIDHTQPSEGTYQNRYWVNDQFYQPGGPIFVHDVGENNAERSAHRYLNASSSYLLEILQEFHGIGIVWEHRYLEPILITEIYPSLTHFEFLSSYFGESLPFAVNLTTPWEHLKPLTYKQALADIPYFARTFHRKSFSDHDLTPNSTPWVMIGCSYSGLRAALSRQMYPKTFYAAYASSAPVGAVVNFSSYFDQVYRGMVDYGYGNCSRDLHEIISYIDIQLSSGDDTAAAIKELFLGPGLGAQNSSNGDFALALAFIYTSFQSQGMAKHDSKGAGAISLPTLCDYLQTEPQAQMPAPTEGPAPVRAPKYLTERLASWPPLLKSINRDFKTNCRFLNDSLPQSCDLSQTRESDPMMIAWSWLLCSEWGFFSVHNAGPRSLVSRYLSQEYHQSLCDRQFPGAEATGELPRVPRAEQFVHETGGQRMRPSNTFWTAGEYDPWRGLTPLSLLNLATNPAMATTEIPECNVQMGEKKIFGHVIPYSQHCADFTAGFEPGKQARSYFVQALKWWLKCYKPSNNNRV</sequence>
<evidence type="ECO:0000313" key="8">
    <source>
        <dbReference type="Proteomes" id="UP000606974"/>
    </source>
</evidence>
<dbReference type="PANTHER" id="PTHR11010:SF109">
    <property type="entry name" value="PEPTIDASE, FAMILY S28, PUTATIVE (AFU_ORTHOLOGUE AFUA_4G03790)-RELATED"/>
    <property type="match status" value="1"/>
</dbReference>
<dbReference type="OrthoDB" id="1735038at2759"/>
<keyword evidence="4" id="KW-0378">Hydrolase</keyword>
<evidence type="ECO:0000256" key="4">
    <source>
        <dbReference type="ARBA" id="ARBA00022801"/>
    </source>
</evidence>
<keyword evidence="2" id="KW-0645">Protease</keyword>
<dbReference type="AlphaFoldDB" id="A0A8H7A9I5"/>
<evidence type="ECO:0000256" key="6">
    <source>
        <dbReference type="SAM" id="SignalP"/>
    </source>
</evidence>
<comment type="caution">
    <text evidence="7">The sequence shown here is derived from an EMBL/GenBank/DDBJ whole genome shotgun (WGS) entry which is preliminary data.</text>
</comment>
<evidence type="ECO:0000256" key="1">
    <source>
        <dbReference type="ARBA" id="ARBA00011079"/>
    </source>
</evidence>
<proteinExistence type="inferred from homology"/>
<evidence type="ECO:0000256" key="2">
    <source>
        <dbReference type="ARBA" id="ARBA00022670"/>
    </source>
</evidence>
<protein>
    <submittedName>
        <fullName evidence="7">Uncharacterized protein</fullName>
    </submittedName>
</protein>
<accession>A0A8H7A9I5</accession>
<keyword evidence="8" id="KW-1185">Reference proteome</keyword>
<dbReference type="GO" id="GO:0070008">
    <property type="term" value="F:serine-type exopeptidase activity"/>
    <property type="evidence" value="ECO:0007669"/>
    <property type="project" value="InterPro"/>
</dbReference>
<dbReference type="GO" id="GO:0008239">
    <property type="term" value="F:dipeptidyl-peptidase activity"/>
    <property type="evidence" value="ECO:0007669"/>
    <property type="project" value="TreeGrafter"/>
</dbReference>
<feature type="signal peptide" evidence="6">
    <location>
        <begin position="1"/>
        <end position="28"/>
    </location>
</feature>
<dbReference type="InterPro" id="IPR029058">
    <property type="entry name" value="AB_hydrolase_fold"/>
</dbReference>
<comment type="similarity">
    <text evidence="1">Belongs to the peptidase S28 family.</text>
</comment>
<feature type="chain" id="PRO_5034068667" evidence="6">
    <location>
        <begin position="29"/>
        <end position="592"/>
    </location>
</feature>
<dbReference type="GO" id="GO:0006508">
    <property type="term" value="P:proteolysis"/>
    <property type="evidence" value="ECO:0007669"/>
    <property type="project" value="UniProtKB-KW"/>
</dbReference>
<reference evidence="7" key="1">
    <citation type="submission" date="2020-02" db="EMBL/GenBank/DDBJ databases">
        <authorList>
            <person name="Palmer J.M."/>
        </authorList>
    </citation>
    <scope>NUCLEOTIDE SEQUENCE</scope>
    <source>
        <strain evidence="7">EPUS1.4</strain>
        <tissue evidence="7">Thallus</tissue>
    </source>
</reference>
<evidence type="ECO:0000256" key="3">
    <source>
        <dbReference type="ARBA" id="ARBA00022729"/>
    </source>
</evidence>
<dbReference type="PANTHER" id="PTHR11010">
    <property type="entry name" value="PROTEASE S28 PRO-X CARBOXYPEPTIDASE-RELATED"/>
    <property type="match status" value="1"/>
</dbReference>
<gene>
    <name evidence="7" type="ORF">GJ744_001529</name>
</gene>
<organism evidence="7 8">
    <name type="scientific">Endocarpon pusillum</name>
    <dbReference type="NCBI Taxonomy" id="364733"/>
    <lineage>
        <taxon>Eukaryota</taxon>
        <taxon>Fungi</taxon>
        <taxon>Dikarya</taxon>
        <taxon>Ascomycota</taxon>
        <taxon>Pezizomycotina</taxon>
        <taxon>Eurotiomycetes</taxon>
        <taxon>Chaetothyriomycetidae</taxon>
        <taxon>Verrucariales</taxon>
        <taxon>Verrucariaceae</taxon>
        <taxon>Endocarpon</taxon>
    </lineage>
</organism>
<name>A0A8H7A9I5_9EURO</name>